<dbReference type="SUPFAM" id="SSF161098">
    <property type="entry name" value="MetI-like"/>
    <property type="match status" value="1"/>
</dbReference>
<feature type="domain" description="ABC transmembrane type-1" evidence="8">
    <location>
        <begin position="95"/>
        <end position="149"/>
    </location>
</feature>
<dbReference type="PANTHER" id="PTHR43163">
    <property type="entry name" value="DIPEPTIDE TRANSPORT SYSTEM PERMEASE PROTEIN DPPB-RELATED"/>
    <property type="match status" value="1"/>
</dbReference>
<evidence type="ECO:0000256" key="2">
    <source>
        <dbReference type="ARBA" id="ARBA00022448"/>
    </source>
</evidence>
<keyword evidence="2" id="KW-0813">Transport</keyword>
<sequence length="149" mass="16564">MREYIIKRILQMIPTVLVITLVVFAMMQAIPGDPIITLLGDAYDEEDAEELRKEYGLDKPVVVQYFVWLGKLVRGDWGESILSSREILTDVLIRLPVTIELIILAMIVALLIAVPAGIIAAVRQNTWGDYTAMSTAMIGISVPDFFLGV</sequence>
<evidence type="ECO:0000256" key="1">
    <source>
        <dbReference type="ARBA" id="ARBA00004651"/>
    </source>
</evidence>
<evidence type="ECO:0000256" key="3">
    <source>
        <dbReference type="ARBA" id="ARBA00022475"/>
    </source>
</evidence>
<evidence type="ECO:0000313" key="10">
    <source>
        <dbReference type="Proteomes" id="UP000019141"/>
    </source>
</evidence>
<evidence type="ECO:0000313" key="9">
    <source>
        <dbReference type="EMBL" id="ETW97031.1"/>
    </source>
</evidence>
<dbReference type="Proteomes" id="UP000019141">
    <property type="component" value="Unassembled WGS sequence"/>
</dbReference>
<evidence type="ECO:0000256" key="5">
    <source>
        <dbReference type="ARBA" id="ARBA00022989"/>
    </source>
</evidence>
<evidence type="ECO:0000259" key="8">
    <source>
        <dbReference type="PROSITE" id="PS50928"/>
    </source>
</evidence>
<feature type="transmembrane region" description="Helical" evidence="7">
    <location>
        <begin position="101"/>
        <end position="122"/>
    </location>
</feature>
<dbReference type="GO" id="GO:0055085">
    <property type="term" value="P:transmembrane transport"/>
    <property type="evidence" value="ECO:0007669"/>
    <property type="project" value="InterPro"/>
</dbReference>
<dbReference type="HOGENOM" id="CLU_036879_5_3_7"/>
<keyword evidence="5 7" id="KW-1133">Transmembrane helix</keyword>
<keyword evidence="4 7" id="KW-0812">Transmembrane</keyword>
<comment type="subcellular location">
    <subcellularLocation>
        <location evidence="1">Cell membrane</location>
        <topology evidence="1">Multi-pass membrane protein</topology>
    </subcellularLocation>
</comment>
<accession>W4LI68</accession>
<dbReference type="InterPro" id="IPR035906">
    <property type="entry name" value="MetI-like_sf"/>
</dbReference>
<feature type="transmembrane region" description="Helical" evidence="7">
    <location>
        <begin position="12"/>
        <end position="30"/>
    </location>
</feature>
<dbReference type="InterPro" id="IPR000515">
    <property type="entry name" value="MetI-like"/>
</dbReference>
<feature type="non-terminal residue" evidence="9">
    <location>
        <position position="149"/>
    </location>
</feature>
<gene>
    <name evidence="9" type="ORF">ETSY1_24250</name>
</gene>
<dbReference type="AlphaFoldDB" id="W4LI68"/>
<keyword evidence="10" id="KW-1185">Reference proteome</keyword>
<protein>
    <recommendedName>
        <fullName evidence="8">ABC transmembrane type-1 domain-containing protein</fullName>
    </recommendedName>
</protein>
<keyword evidence="6 7" id="KW-0472">Membrane</keyword>
<organism evidence="9 10">
    <name type="scientific">Entotheonella factor</name>
    <dbReference type="NCBI Taxonomy" id="1429438"/>
    <lineage>
        <taxon>Bacteria</taxon>
        <taxon>Pseudomonadati</taxon>
        <taxon>Nitrospinota/Tectimicrobiota group</taxon>
        <taxon>Candidatus Tectimicrobiota</taxon>
        <taxon>Candidatus Entotheonellia</taxon>
        <taxon>Candidatus Entotheonellales</taxon>
        <taxon>Candidatus Entotheonellaceae</taxon>
        <taxon>Candidatus Entotheonella</taxon>
    </lineage>
</organism>
<dbReference type="InterPro" id="IPR045621">
    <property type="entry name" value="BPD_transp_1_N"/>
</dbReference>
<dbReference type="EMBL" id="AZHW01000715">
    <property type="protein sequence ID" value="ETW97031.1"/>
    <property type="molecule type" value="Genomic_DNA"/>
</dbReference>
<evidence type="ECO:0000256" key="4">
    <source>
        <dbReference type="ARBA" id="ARBA00022692"/>
    </source>
</evidence>
<name>W4LI68_ENTF1</name>
<dbReference type="PROSITE" id="PS50928">
    <property type="entry name" value="ABC_TM1"/>
    <property type="match status" value="1"/>
</dbReference>
<proteinExistence type="predicted"/>
<comment type="caution">
    <text evidence="9">The sequence shown here is derived from an EMBL/GenBank/DDBJ whole genome shotgun (WGS) entry which is preliminary data.</text>
</comment>
<keyword evidence="3" id="KW-1003">Cell membrane</keyword>
<dbReference type="GO" id="GO:0005886">
    <property type="term" value="C:plasma membrane"/>
    <property type="evidence" value="ECO:0007669"/>
    <property type="project" value="UniProtKB-SubCell"/>
</dbReference>
<evidence type="ECO:0000256" key="6">
    <source>
        <dbReference type="ARBA" id="ARBA00023136"/>
    </source>
</evidence>
<evidence type="ECO:0000256" key="7">
    <source>
        <dbReference type="SAM" id="Phobius"/>
    </source>
</evidence>
<dbReference type="PANTHER" id="PTHR43163:SF6">
    <property type="entry name" value="DIPEPTIDE TRANSPORT SYSTEM PERMEASE PROTEIN DPPB-RELATED"/>
    <property type="match status" value="1"/>
</dbReference>
<reference evidence="9 10" key="1">
    <citation type="journal article" date="2014" name="Nature">
        <title>An environmental bacterial taxon with a large and distinct metabolic repertoire.</title>
        <authorList>
            <person name="Wilson M.C."/>
            <person name="Mori T."/>
            <person name="Ruckert C."/>
            <person name="Uria A.R."/>
            <person name="Helf M.J."/>
            <person name="Takada K."/>
            <person name="Gernert C."/>
            <person name="Steffens U.A."/>
            <person name="Heycke N."/>
            <person name="Schmitt S."/>
            <person name="Rinke C."/>
            <person name="Helfrich E.J."/>
            <person name="Brachmann A.O."/>
            <person name="Gurgui C."/>
            <person name="Wakimoto T."/>
            <person name="Kracht M."/>
            <person name="Crusemann M."/>
            <person name="Hentschel U."/>
            <person name="Abe I."/>
            <person name="Matsunaga S."/>
            <person name="Kalinowski J."/>
            <person name="Takeyama H."/>
            <person name="Piel J."/>
        </authorList>
    </citation>
    <scope>NUCLEOTIDE SEQUENCE [LARGE SCALE GENOMIC DNA]</scope>
    <source>
        <strain evidence="10">TSY1</strain>
    </source>
</reference>
<dbReference type="Pfam" id="PF19300">
    <property type="entry name" value="BPD_transp_1_N"/>
    <property type="match status" value="1"/>
</dbReference>